<dbReference type="InParanoid" id="Q24HK4"/>
<dbReference type="AlphaFoldDB" id="Q24HK4"/>
<dbReference type="OrthoDB" id="661148at2759"/>
<keyword evidence="4" id="KW-1185">Reference proteome</keyword>
<evidence type="ECO:0000259" key="2">
    <source>
        <dbReference type="Pfam" id="PF16158"/>
    </source>
</evidence>
<dbReference type="Proteomes" id="UP000009168">
    <property type="component" value="Unassembled WGS sequence"/>
</dbReference>
<dbReference type="HOGENOM" id="CLU_322764_0_0_1"/>
<gene>
    <name evidence="3" type="ORF">TTHERM_01000200</name>
</gene>
<evidence type="ECO:0000313" key="4">
    <source>
        <dbReference type="Proteomes" id="UP000009168"/>
    </source>
</evidence>
<dbReference type="EMBL" id="GG662244">
    <property type="protein sequence ID" value="EAS07227.1"/>
    <property type="molecule type" value="Genomic_DNA"/>
</dbReference>
<protein>
    <recommendedName>
        <fullName evidence="2">Nbr1 FW domain-containing protein</fullName>
    </recommendedName>
</protein>
<feature type="region of interest" description="Disordered" evidence="1">
    <location>
        <begin position="357"/>
        <end position="380"/>
    </location>
</feature>
<dbReference type="InterPro" id="IPR013783">
    <property type="entry name" value="Ig-like_fold"/>
</dbReference>
<evidence type="ECO:0000256" key="1">
    <source>
        <dbReference type="SAM" id="MobiDB-lite"/>
    </source>
</evidence>
<dbReference type="KEGG" id="tet:TTHERM_01000200"/>
<evidence type="ECO:0000313" key="3">
    <source>
        <dbReference type="EMBL" id="EAS07227.1"/>
    </source>
</evidence>
<dbReference type="GeneID" id="7843703"/>
<feature type="compositionally biased region" description="Polar residues" evidence="1">
    <location>
        <begin position="357"/>
        <end position="368"/>
    </location>
</feature>
<proteinExistence type="predicted"/>
<dbReference type="Pfam" id="PF16158">
    <property type="entry name" value="N_BRCA1_IG"/>
    <property type="match status" value="1"/>
</dbReference>
<dbReference type="InterPro" id="IPR032350">
    <property type="entry name" value="Nbr1_FW"/>
</dbReference>
<reference evidence="4" key="1">
    <citation type="journal article" date="2006" name="PLoS Biol.">
        <title>Macronuclear genome sequence of the ciliate Tetrahymena thermophila, a model eukaryote.</title>
        <authorList>
            <person name="Eisen J.A."/>
            <person name="Coyne R.S."/>
            <person name="Wu M."/>
            <person name="Wu D."/>
            <person name="Thiagarajan M."/>
            <person name="Wortman J.R."/>
            <person name="Badger J.H."/>
            <person name="Ren Q."/>
            <person name="Amedeo P."/>
            <person name="Jones K.M."/>
            <person name="Tallon L.J."/>
            <person name="Delcher A.L."/>
            <person name="Salzberg S.L."/>
            <person name="Silva J.C."/>
            <person name="Haas B.J."/>
            <person name="Majoros W.H."/>
            <person name="Farzad M."/>
            <person name="Carlton J.M."/>
            <person name="Smith R.K. Jr."/>
            <person name="Garg J."/>
            <person name="Pearlman R.E."/>
            <person name="Karrer K.M."/>
            <person name="Sun L."/>
            <person name="Manning G."/>
            <person name="Elde N.C."/>
            <person name="Turkewitz A.P."/>
            <person name="Asai D.J."/>
            <person name="Wilkes D.E."/>
            <person name="Wang Y."/>
            <person name="Cai H."/>
            <person name="Collins K."/>
            <person name="Stewart B.A."/>
            <person name="Lee S.R."/>
            <person name="Wilamowska K."/>
            <person name="Weinberg Z."/>
            <person name="Ruzzo W.L."/>
            <person name="Wloga D."/>
            <person name="Gaertig J."/>
            <person name="Frankel J."/>
            <person name="Tsao C.-C."/>
            <person name="Gorovsky M.A."/>
            <person name="Keeling P.J."/>
            <person name="Waller R.F."/>
            <person name="Patron N.J."/>
            <person name="Cherry J.M."/>
            <person name="Stover N.A."/>
            <person name="Krieger C.J."/>
            <person name="del Toro C."/>
            <person name="Ryder H.F."/>
            <person name="Williamson S.C."/>
            <person name="Barbeau R.A."/>
            <person name="Hamilton E.P."/>
            <person name="Orias E."/>
        </authorList>
    </citation>
    <scope>NUCLEOTIDE SEQUENCE [LARGE SCALE GENOMIC DNA]</scope>
    <source>
        <strain evidence="4">SB210</strain>
    </source>
</reference>
<name>Q24HK4_TETTS</name>
<dbReference type="Gene3D" id="2.60.40.10">
    <property type="entry name" value="Immunoglobulins"/>
    <property type="match status" value="1"/>
</dbReference>
<accession>Q24HK4</accession>
<dbReference type="RefSeq" id="XP_001027469.1">
    <property type="nucleotide sequence ID" value="XM_001027469.3"/>
</dbReference>
<feature type="domain" description="Nbr1 FW" evidence="2">
    <location>
        <begin position="648"/>
        <end position="739"/>
    </location>
</feature>
<organism evidence="3 4">
    <name type="scientific">Tetrahymena thermophila (strain SB210)</name>
    <dbReference type="NCBI Taxonomy" id="312017"/>
    <lineage>
        <taxon>Eukaryota</taxon>
        <taxon>Sar</taxon>
        <taxon>Alveolata</taxon>
        <taxon>Ciliophora</taxon>
        <taxon>Intramacronucleata</taxon>
        <taxon>Oligohymenophorea</taxon>
        <taxon>Hymenostomatida</taxon>
        <taxon>Tetrahymenina</taxon>
        <taxon>Tetrahymenidae</taxon>
        <taxon>Tetrahymena</taxon>
    </lineage>
</organism>
<sequence length="897" mass="102239">MNIGFKIEIKSNIYKLPGRILTYAQLVDQIKQNFKDRIPLKFKINYSFNDDSQSLIVSCEQEFKQLIACAAERNMKNIKLKIVESTDEDNILNDLDESLFNLCELMDCFDLEDPQLNQNYSLSCIDKSVNNEAGLFSEGGNAKTFASQCDLEEKLNQLEMAFSQADAHNIENTCQNNRDTDCNLESALIQNEKKIERVINLDESAIIFIRSENYSPMPLNQEQEQSIELIGNSQLQERVNNNSEHIAASSCKYCCMEKQQKSTQQGENIQMKQFIRCDNQIKFFCKLNENQLEQTKIPSFSSLNNRLLNQDLDCIQSIEIPSYVNQILPHSASQFTPLISNLQNIIKKQNDLPFDENFSSSISKSTRSNHSRTKEQELHHQNDQLLSQPFQQLLYQSNSFSQSPICSQLLNQNQKKNLISQNFNQNFTNAVANHEEFSNTTSQTAQEQVLFPHANNRRKSKTTITHVPIPSKLTNSIFVDNGNQSTVDQSQISFLNGSNQTNLGTNSILSRKVGKFPDQSLNQSITLNEANINNTQKLYPYHCSQHLTLKQSPQLNIYCSQKIQSHQMNNFYNSSNADDFKNQKNNLQVMQNKITVSCDSNNNYAKQSTCTLSPESTLENDRGRRQSQKFQVCSYRAKVMNSPKKQLIVAPNASFTEVIQLKNNGEFQWPQNVLLKCIEGVYEGQSQSIESAQTQSVVTSIVNFVAPNQIGISKISFRLCYNKDEEQLKYFGPKITFELNIKINTEIDNQQDNCGAKQFNSKDASTNLIQSSQTVQFVQFPQNSCNLSQNKDDKISTSCCSIPSQNLINLQQYKQYLNQNSINTIVSATSTSISPIKSTNNQNCCLADMHNKVNCSKFENVFDFNIEQKNVSNIDQFYLLQKSNINNLPFRRSINSS</sequence>